<dbReference type="Proteomes" id="UP000006038">
    <property type="component" value="Chromosome 3"/>
</dbReference>
<organism evidence="1">
    <name type="scientific">Oryza brachyantha</name>
    <name type="common">malo sina</name>
    <dbReference type="NCBI Taxonomy" id="4533"/>
    <lineage>
        <taxon>Eukaryota</taxon>
        <taxon>Viridiplantae</taxon>
        <taxon>Streptophyta</taxon>
        <taxon>Embryophyta</taxon>
        <taxon>Tracheophyta</taxon>
        <taxon>Spermatophyta</taxon>
        <taxon>Magnoliopsida</taxon>
        <taxon>Liliopsida</taxon>
        <taxon>Poales</taxon>
        <taxon>Poaceae</taxon>
        <taxon>BOP clade</taxon>
        <taxon>Oryzoideae</taxon>
        <taxon>Oryzeae</taxon>
        <taxon>Oryzinae</taxon>
        <taxon>Oryza</taxon>
    </lineage>
</organism>
<dbReference type="AlphaFoldDB" id="J3LSI5"/>
<evidence type="ECO:0000313" key="1">
    <source>
        <dbReference type="EnsemblPlants" id="OB03G40110.1"/>
    </source>
</evidence>
<dbReference type="Gramene" id="OB03G40110.1">
    <property type="protein sequence ID" value="OB03G40110.1"/>
    <property type="gene ID" value="OB03G40110"/>
</dbReference>
<name>J3LSI5_ORYBR</name>
<reference evidence="1" key="2">
    <citation type="submission" date="2013-04" db="UniProtKB">
        <authorList>
            <consortium name="EnsemblPlants"/>
        </authorList>
    </citation>
    <scope>IDENTIFICATION</scope>
</reference>
<proteinExistence type="predicted"/>
<keyword evidence="2" id="KW-1185">Reference proteome</keyword>
<reference evidence="1" key="1">
    <citation type="journal article" date="2013" name="Nat. Commun.">
        <title>Whole-genome sequencing of Oryza brachyantha reveals mechanisms underlying Oryza genome evolution.</title>
        <authorList>
            <person name="Chen J."/>
            <person name="Huang Q."/>
            <person name="Gao D."/>
            <person name="Wang J."/>
            <person name="Lang Y."/>
            <person name="Liu T."/>
            <person name="Li B."/>
            <person name="Bai Z."/>
            <person name="Luis Goicoechea J."/>
            <person name="Liang C."/>
            <person name="Chen C."/>
            <person name="Zhang W."/>
            <person name="Sun S."/>
            <person name="Liao Y."/>
            <person name="Zhang X."/>
            <person name="Yang L."/>
            <person name="Song C."/>
            <person name="Wang M."/>
            <person name="Shi J."/>
            <person name="Liu G."/>
            <person name="Liu J."/>
            <person name="Zhou H."/>
            <person name="Zhou W."/>
            <person name="Yu Q."/>
            <person name="An N."/>
            <person name="Chen Y."/>
            <person name="Cai Q."/>
            <person name="Wang B."/>
            <person name="Liu B."/>
            <person name="Min J."/>
            <person name="Huang Y."/>
            <person name="Wu H."/>
            <person name="Li Z."/>
            <person name="Zhang Y."/>
            <person name="Yin Y."/>
            <person name="Song W."/>
            <person name="Jiang J."/>
            <person name="Jackson S.A."/>
            <person name="Wing R.A."/>
            <person name="Wang J."/>
            <person name="Chen M."/>
        </authorList>
    </citation>
    <scope>NUCLEOTIDE SEQUENCE [LARGE SCALE GENOMIC DNA]</scope>
    <source>
        <strain evidence="1">cv. IRGC 101232</strain>
    </source>
</reference>
<sequence length="125" mass="13817">MKYFVMDAGMAKVTGKKFGGARVQGANQGKRIRIRSEEDAVLGDVRLNAGCSRWTRSRCPLPCGINPLNQKKIVLPCVEKDLPKNCKCLRSHRGSLDRSPRCAVLAVDADEPVIWFCRVGRAGMD</sequence>
<dbReference type="EnsemblPlants" id="OB03G40110.1">
    <property type="protein sequence ID" value="OB03G40110.1"/>
    <property type="gene ID" value="OB03G40110"/>
</dbReference>
<dbReference type="HOGENOM" id="CLU_1996131_0_0_1"/>
<protein>
    <submittedName>
        <fullName evidence="1">Uncharacterized protein</fullName>
    </submittedName>
</protein>
<evidence type="ECO:0000313" key="2">
    <source>
        <dbReference type="Proteomes" id="UP000006038"/>
    </source>
</evidence>
<accession>J3LSI5</accession>